<protein>
    <recommendedName>
        <fullName evidence="5">HAMP domain-containing protein</fullName>
    </recommendedName>
</protein>
<keyword evidence="2" id="KW-1133">Transmembrane helix</keyword>
<evidence type="ECO:0008006" key="5">
    <source>
        <dbReference type="Google" id="ProtNLM"/>
    </source>
</evidence>
<sequence length="198" mass="21929">MDKDESSGLNQDGGSGGSSGGANGSRATLSEKHNLIVALIILITVLVVMTVAILVHRPVVHNEAVNITQHSLLAFIVVFLCYGIAAVLLVMFFAYRILSPFGRLLKDMEVILSGDMSRRLFLRDKDVYLIKCFVRNVNTLLDNTEKMHISRDLINEIDSEGRQVISLLENDNNIDGKTKEAVVAYHEKVKSIMKDKSV</sequence>
<feature type="region of interest" description="Disordered" evidence="1">
    <location>
        <begin position="1"/>
        <end position="25"/>
    </location>
</feature>
<name>A0ABS6RUB6_9BACT</name>
<dbReference type="EMBL" id="JABXWD010000012">
    <property type="protein sequence ID" value="MBV6340217.1"/>
    <property type="molecule type" value="Genomic_DNA"/>
</dbReference>
<proteinExistence type="predicted"/>
<dbReference type="RefSeq" id="WP_218250840.1">
    <property type="nucleotide sequence ID" value="NZ_JABXWD010000012.1"/>
</dbReference>
<feature type="transmembrane region" description="Helical" evidence="2">
    <location>
        <begin position="75"/>
        <end position="98"/>
    </location>
</feature>
<keyword evidence="4" id="KW-1185">Reference proteome</keyword>
<feature type="compositionally biased region" description="Gly residues" evidence="1">
    <location>
        <begin position="11"/>
        <end position="23"/>
    </location>
</feature>
<evidence type="ECO:0000313" key="4">
    <source>
        <dbReference type="Proteomes" id="UP001196980"/>
    </source>
</evidence>
<dbReference type="Proteomes" id="UP001196980">
    <property type="component" value="Unassembled WGS sequence"/>
</dbReference>
<evidence type="ECO:0000256" key="1">
    <source>
        <dbReference type="SAM" id="MobiDB-lite"/>
    </source>
</evidence>
<reference evidence="3 4" key="1">
    <citation type="journal article" date="2020" name="J Geophys Res Biogeosci">
        <title>Magnetotaxis as an Adaptation to Enable Bacterial Shuttling of Microbial Sulfur and Sulfur Cycling Across Aquatic Oxic#Anoxic Interfaces.</title>
        <authorList>
            <person name="Li J."/>
            <person name="Liu P."/>
            <person name="Wang J."/>
            <person name="Roberts A.P."/>
            <person name="Pan Y."/>
        </authorList>
    </citation>
    <scope>NUCLEOTIDE SEQUENCE [LARGE SCALE GENOMIC DNA]</scope>
    <source>
        <strain evidence="3 4">MYR-1_YQ</strain>
    </source>
</reference>
<accession>A0ABS6RUB6</accession>
<keyword evidence="2" id="KW-0472">Membrane</keyword>
<organism evidence="3 4">
    <name type="scientific">Candidatus Magnetobacterium casense</name>
    <dbReference type="NCBI Taxonomy" id="1455061"/>
    <lineage>
        <taxon>Bacteria</taxon>
        <taxon>Pseudomonadati</taxon>
        <taxon>Nitrospirota</taxon>
        <taxon>Thermodesulfovibrionia</taxon>
        <taxon>Thermodesulfovibrionales</taxon>
        <taxon>Candidatus Magnetobacteriaceae</taxon>
        <taxon>Candidatus Magnetobacterium</taxon>
    </lineage>
</organism>
<keyword evidence="2" id="KW-0812">Transmembrane</keyword>
<evidence type="ECO:0000313" key="3">
    <source>
        <dbReference type="EMBL" id="MBV6340217.1"/>
    </source>
</evidence>
<feature type="transmembrane region" description="Helical" evidence="2">
    <location>
        <begin position="35"/>
        <end position="55"/>
    </location>
</feature>
<comment type="caution">
    <text evidence="3">The sequence shown here is derived from an EMBL/GenBank/DDBJ whole genome shotgun (WGS) entry which is preliminary data.</text>
</comment>
<gene>
    <name evidence="3" type="ORF">HWQ67_01335</name>
</gene>
<evidence type="ECO:0000256" key="2">
    <source>
        <dbReference type="SAM" id="Phobius"/>
    </source>
</evidence>